<feature type="compositionally biased region" description="Pro residues" evidence="1">
    <location>
        <begin position="307"/>
        <end position="319"/>
    </location>
</feature>
<feature type="region of interest" description="Disordered" evidence="1">
    <location>
        <begin position="400"/>
        <end position="433"/>
    </location>
</feature>
<dbReference type="InterPro" id="IPR055583">
    <property type="entry name" value="DUF7159"/>
</dbReference>
<evidence type="ECO:0000313" key="4">
    <source>
        <dbReference type="Proteomes" id="UP001206639"/>
    </source>
</evidence>
<evidence type="ECO:0000256" key="1">
    <source>
        <dbReference type="SAM" id="MobiDB-lite"/>
    </source>
</evidence>
<organism evidence="3 4">
    <name type="scientific">Mycobacterium deserti</name>
    <dbReference type="NCBI Taxonomy" id="2978347"/>
    <lineage>
        <taxon>Bacteria</taxon>
        <taxon>Bacillati</taxon>
        <taxon>Actinomycetota</taxon>
        <taxon>Actinomycetes</taxon>
        <taxon>Mycobacteriales</taxon>
        <taxon>Mycobacteriaceae</taxon>
        <taxon>Mycobacterium</taxon>
    </lineage>
</organism>
<sequence>MTPSAVGLVLVEGADADGATVDRDAIEILPGRRSSAQQTSEQAAAAVLRTEAIAAVRGHRVQSIGVTWSDDADTEASLLLRSLSDSGFDNVVPVRLPEATEALAWGIAEVIGHDITAVCVIEPETVIALIVHTPEGAVQTAVHHAMDSEAALIGWLSAVFTQADWQPEALVVVGSGGDFDALMPRLEDALSVPVFAPAEAELALARGAALASAHNTDLMFADDGYGDTQPERGGRRLTPSGPLAMLVAGAVTFVVSVSVAVSMEFAPNRDAAPAEPSPAAKSSAEAAAAPAASVPAAIPAPVAEAPPALPPPQAPPVDAAPPVELPAELPLAPVEAAPEAPPVDVAPAAPVAPLPPEAPVLPPQAPVVLPPESQAPGLMPAVPTPVPERRGFLQRIRDKFSDIGQPDVQQAPAPVPAPLAPDAPLPAPPPPPQ</sequence>
<evidence type="ECO:0000259" key="2">
    <source>
        <dbReference type="Pfam" id="PF23717"/>
    </source>
</evidence>
<reference evidence="4" key="1">
    <citation type="submission" date="2023-07" db="EMBL/GenBank/DDBJ databases">
        <authorList>
            <person name="Deng Y."/>
            <person name="Zhang Y.-Q."/>
        </authorList>
    </citation>
    <scope>NUCLEOTIDE SEQUENCE [LARGE SCALE GENOMIC DNA]</scope>
    <source>
        <strain evidence="4">CPCC 205710</strain>
    </source>
</reference>
<protein>
    <recommendedName>
        <fullName evidence="2">DUF7159 domain-containing protein</fullName>
    </recommendedName>
</protein>
<feature type="region of interest" description="Disordered" evidence="1">
    <location>
        <begin position="304"/>
        <end position="323"/>
    </location>
</feature>
<dbReference type="Pfam" id="PF23717">
    <property type="entry name" value="DUF7159"/>
    <property type="match status" value="1"/>
</dbReference>
<feature type="region of interest" description="Disordered" evidence="1">
    <location>
        <begin position="367"/>
        <end position="386"/>
    </location>
</feature>
<gene>
    <name evidence="3" type="ORF">N4S67_26135</name>
</gene>
<dbReference type="Proteomes" id="UP001206639">
    <property type="component" value="Unassembled WGS sequence"/>
</dbReference>
<name>A0ABT2MHY0_9MYCO</name>
<keyword evidence="4" id="KW-1185">Reference proteome</keyword>
<comment type="caution">
    <text evidence="3">The sequence shown here is derived from an EMBL/GenBank/DDBJ whole genome shotgun (WGS) entry which is preliminary data.</text>
</comment>
<accession>A0ABT2MHY0</accession>
<dbReference type="RefSeq" id="WP_260995954.1">
    <property type="nucleotide sequence ID" value="NZ_JAODWD010000007.1"/>
</dbReference>
<feature type="domain" description="DUF7159" evidence="2">
    <location>
        <begin position="1"/>
        <end position="219"/>
    </location>
</feature>
<feature type="compositionally biased region" description="Pro residues" evidence="1">
    <location>
        <begin position="413"/>
        <end position="433"/>
    </location>
</feature>
<evidence type="ECO:0000313" key="3">
    <source>
        <dbReference type="EMBL" id="MCT7661881.1"/>
    </source>
</evidence>
<proteinExistence type="predicted"/>
<dbReference type="EMBL" id="JAODWD010000007">
    <property type="protein sequence ID" value="MCT7661881.1"/>
    <property type="molecule type" value="Genomic_DNA"/>
</dbReference>